<evidence type="ECO:0000259" key="2">
    <source>
        <dbReference type="Pfam" id="PF04366"/>
    </source>
</evidence>
<name>A0A9W9KEG8_9EURO</name>
<dbReference type="GO" id="GO:0030479">
    <property type="term" value="C:actin cortical patch"/>
    <property type="evidence" value="ECO:0007669"/>
    <property type="project" value="TreeGrafter"/>
</dbReference>
<organism evidence="3 4">
    <name type="scientific">Penicillium argentinense</name>
    <dbReference type="NCBI Taxonomy" id="1131581"/>
    <lineage>
        <taxon>Eukaryota</taxon>
        <taxon>Fungi</taxon>
        <taxon>Dikarya</taxon>
        <taxon>Ascomycota</taxon>
        <taxon>Pezizomycotina</taxon>
        <taxon>Eurotiomycetes</taxon>
        <taxon>Eurotiomycetidae</taxon>
        <taxon>Eurotiales</taxon>
        <taxon>Aspergillaceae</taxon>
        <taxon>Penicillium</taxon>
    </lineage>
</organism>
<dbReference type="InterPro" id="IPR007461">
    <property type="entry name" value="Ysc84_actin-binding"/>
</dbReference>
<evidence type="ECO:0000313" key="3">
    <source>
        <dbReference type="EMBL" id="KAJ5103439.1"/>
    </source>
</evidence>
<dbReference type="PANTHER" id="PTHR15629">
    <property type="entry name" value="SH3YL1 PROTEIN"/>
    <property type="match status" value="1"/>
</dbReference>
<evidence type="ECO:0000256" key="1">
    <source>
        <dbReference type="SAM" id="MobiDB-lite"/>
    </source>
</evidence>
<dbReference type="CDD" id="cd11525">
    <property type="entry name" value="SYLF_SH3YL1_like"/>
    <property type="match status" value="1"/>
</dbReference>
<evidence type="ECO:0000313" key="4">
    <source>
        <dbReference type="Proteomes" id="UP001149074"/>
    </source>
</evidence>
<dbReference type="GO" id="GO:0051017">
    <property type="term" value="P:actin filament bundle assembly"/>
    <property type="evidence" value="ECO:0007669"/>
    <property type="project" value="TreeGrafter"/>
</dbReference>
<keyword evidence="4" id="KW-1185">Reference proteome</keyword>
<reference evidence="3" key="2">
    <citation type="journal article" date="2023" name="IMA Fungus">
        <title>Comparative genomic study of the Penicillium genus elucidates a diverse pangenome and 15 lateral gene transfer events.</title>
        <authorList>
            <person name="Petersen C."/>
            <person name="Sorensen T."/>
            <person name="Nielsen M.R."/>
            <person name="Sondergaard T.E."/>
            <person name="Sorensen J.L."/>
            <person name="Fitzpatrick D.A."/>
            <person name="Frisvad J.C."/>
            <person name="Nielsen K.L."/>
        </authorList>
    </citation>
    <scope>NUCLEOTIDE SEQUENCE</scope>
    <source>
        <strain evidence="3">IBT 30761</strain>
    </source>
</reference>
<proteinExistence type="predicted"/>
<dbReference type="InterPro" id="IPR033643">
    <property type="entry name" value="SYLF_SH3YL1-like"/>
</dbReference>
<dbReference type="GO" id="GO:0051666">
    <property type="term" value="P:actin cortical patch localization"/>
    <property type="evidence" value="ECO:0007669"/>
    <property type="project" value="TreeGrafter"/>
</dbReference>
<accession>A0A9W9KEG8</accession>
<dbReference type="InterPro" id="IPR051702">
    <property type="entry name" value="SH3_domain_YSC84-like"/>
</dbReference>
<feature type="compositionally biased region" description="Basic and acidic residues" evidence="1">
    <location>
        <begin position="347"/>
        <end position="356"/>
    </location>
</feature>
<dbReference type="PANTHER" id="PTHR15629:SF2">
    <property type="entry name" value="SH3 DOMAIN-CONTAINING YSC84-LIKE PROTEIN 1"/>
    <property type="match status" value="1"/>
</dbReference>
<dbReference type="GO" id="GO:0035091">
    <property type="term" value="F:phosphatidylinositol binding"/>
    <property type="evidence" value="ECO:0007669"/>
    <property type="project" value="TreeGrafter"/>
</dbReference>
<protein>
    <submittedName>
        <fullName evidence="3">SH3 domain-containing protein</fullName>
    </submittedName>
</protein>
<dbReference type="Pfam" id="PF04366">
    <property type="entry name" value="Ysc84"/>
    <property type="match status" value="1"/>
</dbReference>
<dbReference type="Proteomes" id="UP001149074">
    <property type="component" value="Unassembled WGS sequence"/>
</dbReference>
<comment type="caution">
    <text evidence="3">The sequence shown here is derived from an EMBL/GenBank/DDBJ whole genome shotgun (WGS) entry which is preliminary data.</text>
</comment>
<dbReference type="GO" id="GO:0051015">
    <property type="term" value="F:actin filament binding"/>
    <property type="evidence" value="ECO:0007669"/>
    <property type="project" value="TreeGrafter"/>
</dbReference>
<dbReference type="GeneID" id="81355441"/>
<feature type="domain" description="Ysc84 actin-binding" evidence="2">
    <location>
        <begin position="100"/>
        <end position="222"/>
    </location>
</feature>
<dbReference type="EMBL" id="JAPQKI010000004">
    <property type="protein sequence ID" value="KAJ5103439.1"/>
    <property type="molecule type" value="Genomic_DNA"/>
</dbReference>
<dbReference type="RefSeq" id="XP_056476819.1">
    <property type="nucleotide sequence ID" value="XM_056616462.1"/>
</dbReference>
<dbReference type="OrthoDB" id="10255128at2759"/>
<feature type="region of interest" description="Disordered" evidence="1">
    <location>
        <begin position="290"/>
        <end position="414"/>
    </location>
</feature>
<sequence>MSSGNQETSGVRNPFHNPFPASLSSECKKAAKILDSFINPTFVGLEGGIPRKILAPAKALVICTVFKMGFLGSVRFGSGLIVARLADGTWSAPSAISLAGLGGGGQFGMELTDFVFVLTKDAAVKTFMESGNLTLGANIAIAFGPGRSAESGAIIGMKGVAGTYAYSKTRGVYGGLTLEGGVLIERSSANKKIYGRKLKVKQLLSGEIPSPAEAESLVQILGSDVFQSQPSQSISVNTDAPVQALPELPQATAAVADDQSAVELDISNSSEPSRPTVSQEQLRIVNDDRPAAELGTSHPVAASRSEAPQEEPRPATDELETPFPAQPSQSVTPHEARAAADNQAPAELDRLHRSELPKPTVSQGQPGAVTEDQAAVELDSTSHPPDQSQIGDAEHEQPSQDKPQGSSSRSSPPS</sequence>
<gene>
    <name evidence="3" type="ORF">N7532_003968</name>
</gene>
<dbReference type="AlphaFoldDB" id="A0A9W9KEG8"/>
<feature type="compositionally biased region" description="Polar residues" evidence="1">
    <location>
        <begin position="379"/>
        <end position="390"/>
    </location>
</feature>
<reference evidence="3" key="1">
    <citation type="submission" date="2022-11" db="EMBL/GenBank/DDBJ databases">
        <authorList>
            <person name="Petersen C."/>
        </authorList>
    </citation>
    <scope>NUCLEOTIDE SEQUENCE</scope>
    <source>
        <strain evidence="3">IBT 30761</strain>
    </source>
</reference>